<evidence type="ECO:0000313" key="3">
    <source>
        <dbReference type="Proteomes" id="UP000635071"/>
    </source>
</evidence>
<comment type="caution">
    <text evidence="2">The sequence shown here is derived from an EMBL/GenBank/DDBJ whole genome shotgun (WGS) entry which is preliminary data.</text>
</comment>
<dbReference type="Proteomes" id="UP000635071">
    <property type="component" value="Unassembled WGS sequence"/>
</dbReference>
<dbReference type="Pfam" id="PF15919">
    <property type="entry name" value="HicB_lk_antitox"/>
    <property type="match status" value="1"/>
</dbReference>
<feature type="domain" description="HicB-like antitoxin of toxin-antitoxin system" evidence="1">
    <location>
        <begin position="15"/>
        <end position="127"/>
    </location>
</feature>
<evidence type="ECO:0000313" key="2">
    <source>
        <dbReference type="EMBL" id="GGE13102.1"/>
    </source>
</evidence>
<sequence>MVPDRRREMEVHFAAIIERASDGFSVYFPDLPGCTSAGDTVQAAAANAGDALAFHLAGMTEDGDTVPEPTPLDAIERDIESSEIGRILVATERPGKSIRLSITMDEALIGAIDRVAANRSGFLAEAARAALARRS</sequence>
<accession>A0A916ZTH1</accession>
<dbReference type="PANTHER" id="PTHR34504:SF2">
    <property type="entry name" value="UPF0150 PROTEIN SSL0259"/>
    <property type="match status" value="1"/>
</dbReference>
<protein>
    <submittedName>
        <fullName evidence="2">HicB family protein</fullName>
    </submittedName>
</protein>
<dbReference type="PANTHER" id="PTHR34504">
    <property type="entry name" value="ANTITOXIN HICB"/>
    <property type="match status" value="1"/>
</dbReference>
<dbReference type="Gene3D" id="3.30.160.250">
    <property type="match status" value="1"/>
</dbReference>
<organism evidence="2 3">
    <name type="scientific">Sandarakinorhabdus glacialis</name>
    <dbReference type="NCBI Taxonomy" id="1614636"/>
    <lineage>
        <taxon>Bacteria</taxon>
        <taxon>Pseudomonadati</taxon>
        <taxon>Pseudomonadota</taxon>
        <taxon>Alphaproteobacteria</taxon>
        <taxon>Sphingomonadales</taxon>
        <taxon>Sphingosinicellaceae</taxon>
        <taxon>Sandarakinorhabdus</taxon>
    </lineage>
</organism>
<dbReference type="SUPFAM" id="SSF143100">
    <property type="entry name" value="TTHA1013/TTHA0281-like"/>
    <property type="match status" value="1"/>
</dbReference>
<name>A0A916ZTH1_9SPHN</name>
<keyword evidence="3" id="KW-1185">Reference proteome</keyword>
<reference evidence="2" key="1">
    <citation type="journal article" date="2014" name="Int. J. Syst. Evol. Microbiol.">
        <title>Complete genome sequence of Corynebacterium casei LMG S-19264T (=DSM 44701T), isolated from a smear-ripened cheese.</title>
        <authorList>
            <consortium name="US DOE Joint Genome Institute (JGI-PGF)"/>
            <person name="Walter F."/>
            <person name="Albersmeier A."/>
            <person name="Kalinowski J."/>
            <person name="Ruckert C."/>
        </authorList>
    </citation>
    <scope>NUCLEOTIDE SEQUENCE</scope>
    <source>
        <strain evidence="2">CGMCC 1.15519</strain>
    </source>
</reference>
<reference evidence="2" key="2">
    <citation type="submission" date="2020-09" db="EMBL/GenBank/DDBJ databases">
        <authorList>
            <person name="Sun Q."/>
            <person name="Zhou Y."/>
        </authorList>
    </citation>
    <scope>NUCLEOTIDE SEQUENCE</scope>
    <source>
        <strain evidence="2">CGMCC 1.15519</strain>
    </source>
</reference>
<dbReference type="InterPro" id="IPR035069">
    <property type="entry name" value="TTHA1013/TTHA0281-like"/>
</dbReference>
<dbReference type="EMBL" id="BMJM01000006">
    <property type="protein sequence ID" value="GGE13102.1"/>
    <property type="molecule type" value="Genomic_DNA"/>
</dbReference>
<dbReference type="InterPro" id="IPR031807">
    <property type="entry name" value="HicB-like"/>
</dbReference>
<gene>
    <name evidence="2" type="ORF">GCM10011529_19370</name>
</gene>
<dbReference type="InterPro" id="IPR051404">
    <property type="entry name" value="TA_system_antitoxin"/>
</dbReference>
<evidence type="ECO:0000259" key="1">
    <source>
        <dbReference type="Pfam" id="PF15919"/>
    </source>
</evidence>
<dbReference type="AlphaFoldDB" id="A0A916ZTH1"/>
<proteinExistence type="predicted"/>